<organism evidence="3 4">
    <name type="scientific">Faunimonas pinastri</name>
    <dbReference type="NCBI Taxonomy" id="1855383"/>
    <lineage>
        <taxon>Bacteria</taxon>
        <taxon>Pseudomonadati</taxon>
        <taxon>Pseudomonadota</taxon>
        <taxon>Alphaproteobacteria</taxon>
        <taxon>Hyphomicrobiales</taxon>
        <taxon>Afifellaceae</taxon>
        <taxon>Faunimonas</taxon>
    </lineage>
</organism>
<dbReference type="InterPro" id="IPR002563">
    <property type="entry name" value="Flavin_Rdtase-like_dom"/>
</dbReference>
<dbReference type="EMBL" id="FOFG01000001">
    <property type="protein sequence ID" value="SEP77287.1"/>
    <property type="molecule type" value="Genomic_DNA"/>
</dbReference>
<dbReference type="AlphaFoldDB" id="A0A1H9ALE1"/>
<dbReference type="GO" id="GO:0006208">
    <property type="term" value="P:pyrimidine nucleobase catabolic process"/>
    <property type="evidence" value="ECO:0007669"/>
    <property type="project" value="TreeGrafter"/>
</dbReference>
<dbReference type="SMART" id="SM00903">
    <property type="entry name" value="Flavin_Reduct"/>
    <property type="match status" value="1"/>
</dbReference>
<name>A0A1H9ALE1_9HYPH</name>
<dbReference type="Proteomes" id="UP000199647">
    <property type="component" value="Unassembled WGS sequence"/>
</dbReference>
<dbReference type="PANTHER" id="PTHR30466">
    <property type="entry name" value="FLAVIN REDUCTASE"/>
    <property type="match status" value="1"/>
</dbReference>
<proteinExistence type="predicted"/>
<dbReference type="RefSeq" id="WP_238858107.1">
    <property type="nucleotide sequence ID" value="NZ_FOFG01000001.1"/>
</dbReference>
<sequence length="172" mass="18179">MPTPETSETPYVRISRQAFRDAMAHVAAPVHVVASDGPAGRVGVTATAVCSVTDDPPTLLVCLNRRGSATEAVRANGVISVNTLGHGDRELSAIFAGQRGVPMADRFGHGTWTTLVTGAPVLEGGLVSFDCVIDDTAEVGTHLIFYCHVVGAEFREHGTNLIYVGRRYTTTA</sequence>
<protein>
    <submittedName>
        <fullName evidence="3">Flavin reductase</fullName>
    </submittedName>
</protein>
<dbReference type="SUPFAM" id="SSF50475">
    <property type="entry name" value="FMN-binding split barrel"/>
    <property type="match status" value="1"/>
</dbReference>
<dbReference type="PANTHER" id="PTHR30466:SF1">
    <property type="entry name" value="FMN REDUCTASE (NADH) RUTF"/>
    <property type="match status" value="1"/>
</dbReference>
<evidence type="ECO:0000313" key="3">
    <source>
        <dbReference type="EMBL" id="SEP77287.1"/>
    </source>
</evidence>
<dbReference type="InterPro" id="IPR012349">
    <property type="entry name" value="Split_barrel_FMN-bd"/>
</dbReference>
<dbReference type="STRING" id="1855383.SAMN05216548_101455"/>
<dbReference type="InterPro" id="IPR050268">
    <property type="entry name" value="NADH-dep_flavin_reductase"/>
</dbReference>
<dbReference type="GO" id="GO:0010181">
    <property type="term" value="F:FMN binding"/>
    <property type="evidence" value="ECO:0007669"/>
    <property type="project" value="InterPro"/>
</dbReference>
<reference evidence="3 4" key="1">
    <citation type="submission" date="2016-10" db="EMBL/GenBank/DDBJ databases">
        <authorList>
            <person name="de Groot N.N."/>
        </authorList>
    </citation>
    <scope>NUCLEOTIDE SEQUENCE [LARGE SCALE GENOMIC DNA]</scope>
    <source>
        <strain evidence="3 4">A52C2</strain>
    </source>
</reference>
<keyword evidence="1" id="KW-0560">Oxidoreductase</keyword>
<dbReference type="Gene3D" id="2.30.110.10">
    <property type="entry name" value="Electron Transport, Fmn-binding Protein, Chain A"/>
    <property type="match status" value="1"/>
</dbReference>
<gene>
    <name evidence="3" type="ORF">SAMN05216548_101455</name>
</gene>
<evidence type="ECO:0000313" key="4">
    <source>
        <dbReference type="Proteomes" id="UP000199647"/>
    </source>
</evidence>
<accession>A0A1H9ALE1</accession>
<evidence type="ECO:0000259" key="2">
    <source>
        <dbReference type="SMART" id="SM00903"/>
    </source>
</evidence>
<keyword evidence="4" id="KW-1185">Reference proteome</keyword>
<dbReference type="GO" id="GO:0042602">
    <property type="term" value="F:riboflavin reductase (NADPH) activity"/>
    <property type="evidence" value="ECO:0007669"/>
    <property type="project" value="TreeGrafter"/>
</dbReference>
<evidence type="ECO:0000256" key="1">
    <source>
        <dbReference type="ARBA" id="ARBA00023002"/>
    </source>
</evidence>
<dbReference type="Pfam" id="PF01613">
    <property type="entry name" value="Flavin_Reduct"/>
    <property type="match status" value="1"/>
</dbReference>
<feature type="domain" description="Flavin reductase like" evidence="2">
    <location>
        <begin position="23"/>
        <end position="170"/>
    </location>
</feature>